<name>A0A181C7M7_9PROT</name>
<evidence type="ECO:0000313" key="1">
    <source>
        <dbReference type="EMBL" id="QIP34508.1"/>
    </source>
</evidence>
<dbReference type="Gene3D" id="3.40.50.1820">
    <property type="entry name" value="alpha/beta hydrolase"/>
    <property type="match status" value="1"/>
</dbReference>
<dbReference type="Proteomes" id="UP000502533">
    <property type="component" value="Chromosome"/>
</dbReference>
<reference evidence="1 2" key="1">
    <citation type="submission" date="2020-03" db="EMBL/GenBank/DDBJ databases">
        <title>Isolation of cellulose-producing strains, genome characterization and application of the synthesized cellulose films as an economical and sustainable material for piezoelectric sensor construction.</title>
        <authorList>
            <person name="Mangayil R.K."/>
        </authorList>
    </citation>
    <scope>NUCLEOTIDE SEQUENCE [LARGE SCALE GENOMIC DNA]</scope>
    <source>
        <strain evidence="1 2">ENS 9a1a</strain>
    </source>
</reference>
<evidence type="ECO:0000313" key="2">
    <source>
        <dbReference type="Proteomes" id="UP000502533"/>
    </source>
</evidence>
<dbReference type="AlphaFoldDB" id="A0A181C7M7"/>
<proteinExistence type="predicted"/>
<keyword evidence="2" id="KW-1185">Reference proteome</keyword>
<dbReference type="KEGG" id="kre:GWK63_02525"/>
<sequence>MRIVPEGRYLEAPPLRVEDFRHAAGGLISFGFIDESRMGVSGICGGGIGG</sequence>
<dbReference type="InterPro" id="IPR029058">
    <property type="entry name" value="AB_hydrolase_fold"/>
</dbReference>
<dbReference type="GeneID" id="85021018"/>
<organism evidence="1 2">
    <name type="scientific">Komagataeibacter rhaeticus</name>
    <dbReference type="NCBI Taxonomy" id="215221"/>
    <lineage>
        <taxon>Bacteria</taxon>
        <taxon>Pseudomonadati</taxon>
        <taxon>Pseudomonadota</taxon>
        <taxon>Alphaproteobacteria</taxon>
        <taxon>Acetobacterales</taxon>
        <taxon>Acetobacteraceae</taxon>
        <taxon>Komagataeibacter</taxon>
    </lineage>
</organism>
<accession>A0A181C7M7</accession>
<protein>
    <submittedName>
        <fullName evidence="1">Uncharacterized protein</fullName>
    </submittedName>
</protein>
<gene>
    <name evidence="1" type="ORF">GWK63_02525</name>
</gene>
<dbReference type="EMBL" id="CP050139">
    <property type="protein sequence ID" value="QIP34508.1"/>
    <property type="molecule type" value="Genomic_DNA"/>
</dbReference>
<dbReference type="RefSeq" id="WP_157772014.1">
    <property type="nucleotide sequence ID" value="NZ_CALMTF010000023.1"/>
</dbReference>